<gene>
    <name evidence="1" type="ORF">EV702DRAFT_1047494</name>
</gene>
<organism evidence="1 2">
    <name type="scientific">Suillus placidus</name>
    <dbReference type="NCBI Taxonomy" id="48579"/>
    <lineage>
        <taxon>Eukaryota</taxon>
        <taxon>Fungi</taxon>
        <taxon>Dikarya</taxon>
        <taxon>Basidiomycota</taxon>
        <taxon>Agaricomycotina</taxon>
        <taxon>Agaricomycetes</taxon>
        <taxon>Agaricomycetidae</taxon>
        <taxon>Boletales</taxon>
        <taxon>Suillineae</taxon>
        <taxon>Suillaceae</taxon>
        <taxon>Suillus</taxon>
    </lineage>
</organism>
<evidence type="ECO:0000313" key="2">
    <source>
        <dbReference type="Proteomes" id="UP000714275"/>
    </source>
</evidence>
<dbReference type="AlphaFoldDB" id="A0A9P6ZQ78"/>
<dbReference type="Proteomes" id="UP000714275">
    <property type="component" value="Unassembled WGS sequence"/>
</dbReference>
<accession>A0A9P6ZQ78</accession>
<dbReference type="OrthoDB" id="2637653at2759"/>
<evidence type="ECO:0000313" key="1">
    <source>
        <dbReference type="EMBL" id="KAG1774744.1"/>
    </source>
</evidence>
<dbReference type="EMBL" id="JABBWD010000039">
    <property type="protein sequence ID" value="KAG1774744.1"/>
    <property type="molecule type" value="Genomic_DNA"/>
</dbReference>
<name>A0A9P6ZQ78_9AGAM</name>
<sequence>MDGSSAIDYPLLAREVNYHLLSSFGLQLWDMVITSAERDGAYMAETLELIFQVVVLVPPIPWSCNANFQTTAVEIILAVRGRHYSAFNYMYASSIAVVTTQSTLLGLALMKHILARRAGWGRAPLVSLLIRDGTGHVFHNMCDLLLYRWLISIMSSCGCRLIVNMQCLAVDEKFVPPPITSEIEVEFPSDLSSQSIAVILALQIPQLLAYT</sequence>
<proteinExistence type="predicted"/>
<keyword evidence="2" id="KW-1185">Reference proteome</keyword>
<comment type="caution">
    <text evidence="1">The sequence shown here is derived from an EMBL/GenBank/DDBJ whole genome shotgun (WGS) entry which is preliminary data.</text>
</comment>
<reference evidence="1" key="1">
    <citation type="journal article" date="2020" name="New Phytol.">
        <title>Comparative genomics reveals dynamic genome evolution in host specialist ectomycorrhizal fungi.</title>
        <authorList>
            <person name="Lofgren L.A."/>
            <person name="Nguyen N.H."/>
            <person name="Vilgalys R."/>
            <person name="Ruytinx J."/>
            <person name="Liao H.L."/>
            <person name="Branco S."/>
            <person name="Kuo A."/>
            <person name="LaButti K."/>
            <person name="Lipzen A."/>
            <person name="Andreopoulos W."/>
            <person name="Pangilinan J."/>
            <person name="Riley R."/>
            <person name="Hundley H."/>
            <person name="Na H."/>
            <person name="Barry K."/>
            <person name="Grigoriev I.V."/>
            <person name="Stajich J.E."/>
            <person name="Kennedy P.G."/>
        </authorList>
    </citation>
    <scope>NUCLEOTIDE SEQUENCE</scope>
    <source>
        <strain evidence="1">DOB743</strain>
    </source>
</reference>
<protein>
    <submittedName>
        <fullName evidence="1">Uncharacterized protein</fullName>
    </submittedName>
</protein>